<protein>
    <recommendedName>
        <fullName evidence="6">Secreted protein</fullName>
    </recommendedName>
</protein>
<keyword evidence="5" id="KW-1185">Reference proteome</keyword>
<evidence type="ECO:0000313" key="5">
    <source>
        <dbReference type="Proteomes" id="UP000176998"/>
    </source>
</evidence>
<organism evidence="4 5">
    <name type="scientific">Colletotrichum orchidophilum</name>
    <dbReference type="NCBI Taxonomy" id="1209926"/>
    <lineage>
        <taxon>Eukaryota</taxon>
        <taxon>Fungi</taxon>
        <taxon>Dikarya</taxon>
        <taxon>Ascomycota</taxon>
        <taxon>Pezizomycotina</taxon>
        <taxon>Sordariomycetes</taxon>
        <taxon>Hypocreomycetidae</taxon>
        <taxon>Glomerellales</taxon>
        <taxon>Glomerellaceae</taxon>
        <taxon>Colletotrichum</taxon>
    </lineage>
</organism>
<sequence>MHTCFIALASASVLHLPLCLFFRIRQSYPCLSTSPSGTLARLLSGLRYLEKYFVHIPRKNNRYRYMPLLSLFSHPSVSLFLFLLTLCRVVLFAVVDTRKKRSLFWTNRISSLLLRPVLHTTSYTILLSKYEYLLSLLPDLLQVPLLCSHVPCTSTAIHHAFLSCRLIHTVRQPFFSHALPQAKRRATTRPNQHCSSDPPRQPVADLPGCSFDT</sequence>
<feature type="signal peptide" evidence="3">
    <location>
        <begin position="1"/>
        <end position="21"/>
    </location>
</feature>
<feature type="region of interest" description="Disordered" evidence="1">
    <location>
        <begin position="186"/>
        <end position="213"/>
    </location>
</feature>
<name>A0A1G4BBV4_9PEZI</name>
<feature type="chain" id="PRO_5009602701" description="Secreted protein" evidence="3">
    <location>
        <begin position="22"/>
        <end position="213"/>
    </location>
</feature>
<accession>A0A1G4BBV4</accession>
<keyword evidence="2" id="KW-0812">Transmembrane</keyword>
<comment type="caution">
    <text evidence="4">The sequence shown here is derived from an EMBL/GenBank/DDBJ whole genome shotgun (WGS) entry which is preliminary data.</text>
</comment>
<keyword evidence="2" id="KW-0472">Membrane</keyword>
<evidence type="ECO:0000256" key="1">
    <source>
        <dbReference type="SAM" id="MobiDB-lite"/>
    </source>
</evidence>
<dbReference type="AlphaFoldDB" id="A0A1G4BBV4"/>
<evidence type="ECO:0000256" key="3">
    <source>
        <dbReference type="SAM" id="SignalP"/>
    </source>
</evidence>
<dbReference type="EMBL" id="MJBS01000041">
    <property type="protein sequence ID" value="OHE98894.1"/>
    <property type="molecule type" value="Genomic_DNA"/>
</dbReference>
<feature type="transmembrane region" description="Helical" evidence="2">
    <location>
        <begin position="76"/>
        <end position="95"/>
    </location>
</feature>
<keyword evidence="3" id="KW-0732">Signal</keyword>
<keyword evidence="2" id="KW-1133">Transmembrane helix</keyword>
<dbReference type="Proteomes" id="UP000176998">
    <property type="component" value="Unassembled WGS sequence"/>
</dbReference>
<dbReference type="GeneID" id="34558942"/>
<dbReference type="RefSeq" id="XP_022476043.1">
    <property type="nucleotide sequence ID" value="XM_022617432.1"/>
</dbReference>
<evidence type="ECO:0008006" key="6">
    <source>
        <dbReference type="Google" id="ProtNLM"/>
    </source>
</evidence>
<evidence type="ECO:0000256" key="2">
    <source>
        <dbReference type="SAM" id="Phobius"/>
    </source>
</evidence>
<gene>
    <name evidence="4" type="ORF">CORC01_05790</name>
</gene>
<proteinExistence type="predicted"/>
<reference evidence="4" key="1">
    <citation type="submission" date="2016-09" db="EMBL/GenBank/DDBJ databases">
        <authorList>
            <person name="Capua I."/>
            <person name="De Benedictis P."/>
            <person name="Joannis T."/>
            <person name="Lombin L.H."/>
            <person name="Cattoli G."/>
        </authorList>
    </citation>
    <scope>NUCLEOTIDE SEQUENCE [LARGE SCALE GENOMIC DNA]</scope>
    <source>
        <strain evidence="4">IMI 309357</strain>
    </source>
</reference>
<evidence type="ECO:0000313" key="4">
    <source>
        <dbReference type="EMBL" id="OHE98894.1"/>
    </source>
</evidence>